<dbReference type="STRING" id="563192.HMPREF0179_01010"/>
<dbReference type="RefSeq" id="WP_005025763.1">
    <property type="nucleotide sequence ID" value="NZ_KE150238.1"/>
</dbReference>
<dbReference type="HOGENOM" id="CLU_1193632_0_0_7"/>
<dbReference type="AlphaFoldDB" id="E5Y498"/>
<reference evidence="2 3" key="1">
    <citation type="submission" date="2010-10" db="EMBL/GenBank/DDBJ databases">
        <authorList>
            <consortium name="The Broad Institute Genome Sequencing Platform"/>
            <person name="Ward D."/>
            <person name="Earl A."/>
            <person name="Feldgarden M."/>
            <person name="Young S.K."/>
            <person name="Gargeya S."/>
            <person name="Zeng Q."/>
            <person name="Alvarado L."/>
            <person name="Berlin A."/>
            <person name="Bochicchio J."/>
            <person name="Chapman S.B."/>
            <person name="Chen Z."/>
            <person name="Freedman E."/>
            <person name="Gellesch M."/>
            <person name="Goldberg J."/>
            <person name="Griggs A."/>
            <person name="Gujja S."/>
            <person name="Heilman E."/>
            <person name="Heiman D."/>
            <person name="Howarth C."/>
            <person name="Mehta T."/>
            <person name="Neiman D."/>
            <person name="Pearson M."/>
            <person name="Roberts A."/>
            <person name="Saif S."/>
            <person name="Shea T."/>
            <person name="Shenoy N."/>
            <person name="Sisk P."/>
            <person name="Stolte C."/>
            <person name="Sykes S."/>
            <person name="White J."/>
            <person name="Yandava C."/>
            <person name="Allen-Vercoe E."/>
            <person name="Sibley C."/>
            <person name="Ambrose C.E."/>
            <person name="Strauss J."/>
            <person name="Daigneault M."/>
            <person name="Haas B."/>
            <person name="Nusbaum C."/>
            <person name="Birren B."/>
        </authorList>
    </citation>
    <scope>NUCLEOTIDE SEQUENCE [LARGE SCALE GENOMIC DNA]</scope>
    <source>
        <strain evidence="2 3">3_1_6</strain>
    </source>
</reference>
<protein>
    <recommendedName>
        <fullName evidence="1">SGNH hydrolase-type esterase domain-containing protein</fullName>
    </recommendedName>
</protein>
<feature type="domain" description="SGNH hydrolase-type esterase" evidence="1">
    <location>
        <begin position="5"/>
        <end position="187"/>
    </location>
</feature>
<dbReference type="GO" id="GO:0004622">
    <property type="term" value="F:phosphatidylcholine lysophospholipase activity"/>
    <property type="evidence" value="ECO:0007669"/>
    <property type="project" value="TreeGrafter"/>
</dbReference>
<evidence type="ECO:0000259" key="1">
    <source>
        <dbReference type="Pfam" id="PF13472"/>
    </source>
</evidence>
<dbReference type="SUPFAM" id="SSF52266">
    <property type="entry name" value="SGNH hydrolase"/>
    <property type="match status" value="1"/>
</dbReference>
<evidence type="ECO:0000313" key="3">
    <source>
        <dbReference type="Proteomes" id="UP000006034"/>
    </source>
</evidence>
<dbReference type="GeneID" id="78086150"/>
<dbReference type="eggNOG" id="COG2755">
    <property type="taxonomic scope" value="Bacteria"/>
</dbReference>
<dbReference type="PANTHER" id="PTHR30383">
    <property type="entry name" value="THIOESTERASE 1/PROTEASE 1/LYSOPHOSPHOLIPASE L1"/>
    <property type="match status" value="1"/>
</dbReference>
<dbReference type="InterPro" id="IPR036514">
    <property type="entry name" value="SGNH_hydro_sf"/>
</dbReference>
<dbReference type="OrthoDB" id="9786188at2"/>
<gene>
    <name evidence="2" type="ORF">HMPREF0179_01010</name>
</gene>
<keyword evidence="3" id="KW-1185">Reference proteome</keyword>
<dbReference type="InterPro" id="IPR013830">
    <property type="entry name" value="SGNH_hydro"/>
</dbReference>
<dbReference type="EMBL" id="ADCP02000001">
    <property type="protein sequence ID" value="EFV45196.1"/>
    <property type="molecule type" value="Genomic_DNA"/>
</dbReference>
<dbReference type="InterPro" id="IPR051532">
    <property type="entry name" value="Ester_Hydrolysis_Enzymes"/>
</dbReference>
<evidence type="ECO:0000313" key="2">
    <source>
        <dbReference type="EMBL" id="EFV45196.1"/>
    </source>
</evidence>
<organism evidence="2 3">
    <name type="scientific">Bilophila wadsworthia (strain 3_1_6)</name>
    <dbReference type="NCBI Taxonomy" id="563192"/>
    <lineage>
        <taxon>Bacteria</taxon>
        <taxon>Pseudomonadati</taxon>
        <taxon>Thermodesulfobacteriota</taxon>
        <taxon>Desulfovibrionia</taxon>
        <taxon>Desulfovibrionales</taxon>
        <taxon>Desulfovibrionaceae</taxon>
        <taxon>Bilophila</taxon>
    </lineage>
</organism>
<dbReference type="Gene3D" id="3.40.50.1110">
    <property type="entry name" value="SGNH hydrolase"/>
    <property type="match status" value="1"/>
</dbReference>
<accession>E5Y498</accession>
<sequence length="203" mass="22699">MHLVCFGDSICYGYGARPGEGWVAQMTRMLATLREPVAVTNAGVSGDTTEDGLRRMQWDVERHHPNAVFVQFGLNDASFWYTSVGRPLVGFRTYLANMGEIIQRSFRSGAHTVFLATNHRPAEAPDIPGAELYRRTVREYNEGLRATFSGMKGIVLIDMERLILDQFPNPDTILSPDGVHLNRTGNDFYFMAIGRRIARSLAG</sequence>
<dbReference type="PANTHER" id="PTHR30383:SF5">
    <property type="entry name" value="SGNH HYDROLASE-TYPE ESTERASE DOMAIN-CONTAINING PROTEIN"/>
    <property type="match status" value="1"/>
</dbReference>
<comment type="caution">
    <text evidence="2">The sequence shown here is derived from an EMBL/GenBank/DDBJ whole genome shotgun (WGS) entry which is preliminary data.</text>
</comment>
<proteinExistence type="predicted"/>
<dbReference type="Pfam" id="PF13472">
    <property type="entry name" value="Lipase_GDSL_2"/>
    <property type="match status" value="1"/>
</dbReference>
<dbReference type="Proteomes" id="UP000006034">
    <property type="component" value="Unassembled WGS sequence"/>
</dbReference>
<name>E5Y498_BILW3</name>
<reference evidence="2 3" key="2">
    <citation type="submission" date="2013-04" db="EMBL/GenBank/DDBJ databases">
        <title>The Genome Sequence of Bilophila wadsworthia 3_1_6.</title>
        <authorList>
            <consortium name="The Broad Institute Genomics Platform"/>
            <person name="Earl A."/>
            <person name="Ward D."/>
            <person name="Feldgarden M."/>
            <person name="Gevers D."/>
            <person name="Sibley C."/>
            <person name="Strauss J."/>
            <person name="Allen-Vercoe E."/>
            <person name="Walker B."/>
            <person name="Young S."/>
            <person name="Zeng Q."/>
            <person name="Gargeya S."/>
            <person name="Fitzgerald M."/>
            <person name="Haas B."/>
            <person name="Abouelleil A."/>
            <person name="Allen A.W."/>
            <person name="Alvarado L."/>
            <person name="Arachchi H.M."/>
            <person name="Berlin A.M."/>
            <person name="Chapman S.B."/>
            <person name="Gainer-Dewar J."/>
            <person name="Goldberg J."/>
            <person name="Griggs A."/>
            <person name="Gujja S."/>
            <person name="Hansen M."/>
            <person name="Howarth C."/>
            <person name="Imamovic A."/>
            <person name="Ireland A."/>
            <person name="Larimer J."/>
            <person name="McCowan C."/>
            <person name="Murphy C."/>
            <person name="Pearson M."/>
            <person name="Poon T.W."/>
            <person name="Priest M."/>
            <person name="Roberts A."/>
            <person name="Saif S."/>
            <person name="Shea T."/>
            <person name="Sisk P."/>
            <person name="Sykes S."/>
            <person name="Wortman J."/>
            <person name="Nusbaum C."/>
            <person name="Birren B."/>
        </authorList>
    </citation>
    <scope>NUCLEOTIDE SEQUENCE [LARGE SCALE GENOMIC DNA]</scope>
    <source>
        <strain evidence="2 3">3_1_6</strain>
    </source>
</reference>